<dbReference type="Gene3D" id="2.20.130.20">
    <property type="match status" value="1"/>
</dbReference>
<dbReference type="CDD" id="cd00112">
    <property type="entry name" value="LDLa"/>
    <property type="match status" value="1"/>
</dbReference>
<dbReference type="Pfam" id="PF00057">
    <property type="entry name" value="Ldl_recept_a"/>
    <property type="match status" value="1"/>
</dbReference>
<protein>
    <submittedName>
        <fullName evidence="3">CD109 antigen-like</fullName>
    </submittedName>
</protein>
<dbReference type="PANTHER" id="PTHR11412">
    <property type="entry name" value="MACROGLOBULIN / COMPLEMENT"/>
    <property type="match status" value="1"/>
</dbReference>
<gene>
    <name evidence="3" type="primary">LOC113793125</name>
</gene>
<feature type="disulfide bond" evidence="1">
    <location>
        <begin position="814"/>
        <end position="829"/>
    </location>
</feature>
<dbReference type="SUPFAM" id="SSF48239">
    <property type="entry name" value="Terpenoid cyclases/Protein prenyltransferases"/>
    <property type="match status" value="1"/>
</dbReference>
<dbReference type="Pfam" id="PF07678">
    <property type="entry name" value="TED_complement"/>
    <property type="match status" value="1"/>
</dbReference>
<feature type="disulfide bond" evidence="1">
    <location>
        <begin position="802"/>
        <end position="820"/>
    </location>
</feature>
<dbReference type="Gene3D" id="2.60.40.690">
    <property type="entry name" value="Alpha-macroglobulin, receptor-binding domain"/>
    <property type="match status" value="1"/>
</dbReference>
<dbReference type="GO" id="GO:0004866">
    <property type="term" value="F:endopeptidase inhibitor activity"/>
    <property type="evidence" value="ECO:0007669"/>
    <property type="project" value="InterPro"/>
</dbReference>
<dbReference type="Gene3D" id="4.10.400.10">
    <property type="entry name" value="Low-density Lipoprotein Receptor"/>
    <property type="match status" value="1"/>
</dbReference>
<dbReference type="PROSITE" id="PS50068">
    <property type="entry name" value="LDLRA_2"/>
    <property type="match status" value="1"/>
</dbReference>
<dbReference type="InterPro" id="IPR009048">
    <property type="entry name" value="A-macroglobulin_rcpt-bd"/>
</dbReference>
<dbReference type="OrthoDB" id="6359008at2759"/>
<dbReference type="Proteomes" id="UP000515146">
    <property type="component" value="Unplaced"/>
</dbReference>
<dbReference type="PANTHER" id="PTHR11412:SF172">
    <property type="entry name" value="LD23292P"/>
    <property type="match status" value="1"/>
</dbReference>
<dbReference type="SUPFAM" id="SSF49410">
    <property type="entry name" value="Alpha-macroglobulin receptor domain"/>
    <property type="match status" value="1"/>
</dbReference>
<dbReference type="InterPro" id="IPR011626">
    <property type="entry name" value="Alpha-macroglobulin_TED"/>
</dbReference>
<accession>A0A6P6Y0W1</accession>
<dbReference type="InterPro" id="IPR011625">
    <property type="entry name" value="A2M_N_BRD"/>
</dbReference>
<dbReference type="InterPro" id="IPR036595">
    <property type="entry name" value="A-macroglobulin_rcpt-bd_sf"/>
</dbReference>
<dbReference type="SMART" id="SM00192">
    <property type="entry name" value="LDLa"/>
    <property type="match status" value="1"/>
</dbReference>
<keyword evidence="1" id="KW-1015">Disulfide bond</keyword>
<dbReference type="FunCoup" id="A0A6P6Y0W1">
    <property type="interactions" value="25"/>
</dbReference>
<dbReference type="InterPro" id="IPR050473">
    <property type="entry name" value="A2M/Complement_sys"/>
</dbReference>
<dbReference type="Gene3D" id="1.50.10.20">
    <property type="match status" value="1"/>
</dbReference>
<dbReference type="OMA" id="IDSAFYT"/>
<dbReference type="SUPFAM" id="SSF57424">
    <property type="entry name" value="LDL receptor-like module"/>
    <property type="match status" value="1"/>
</dbReference>
<sequence>MIIMDDDSMIECHQRGRRRRRRQQQEQQSFLVPNTFMEMYKYSTSIHGQCYRKLHHILILLFFLTEGIRSQQYTPIETTNSQQPSVSSSQYPSDINILTNNNPNINDINSDLILTEPSYFIVASRIVRPGQVYRVLVTIYRSTATINVRASLKRNGIELSSALQLCKESIPETLLLRMPTNSLPGTYKLWIEGNVNEYFGGNVFHNETKLQFEQRFMTIFITTDKPVYMQGQTVRFRAMPVTTDLKSFSDAIDIYMLDPRGTIMRRWLSRQTNLGAVSLEYPLSQQPVYGKNWTIKVVAQGQVETKHFAVEEFYQTRFEVNVSMSAFFQDTDAYIRGSVMANFTSGVPVIGNLTIVYTLQLASTSFSSLSPSTTYNNNRANINYFDRPAIETTERYFDGYYEFRLPMSEIVTQLSKGAPVDGAMLTVTAYVGERFLNLIHSGYAKAYIFNSKIRLKFLGPSPQTFKPPMPFKTYAVLSHSDGSPIHRDYLYTDRIEVHTRVHSRGGILGSFKEEVPMSKNEYGLWEIKVNLRNLLNNDMTAINNVDSLSLQAFFKDVYGSTVKSSELRVYANYAPNNRLIQISTSTIKPSVGQYIIFHVRTNYYVNLFNYLVISKGIILVAGREEMNSMLKTFTFTVSSEMAPSATIVVYDVAPGGEVIADSLTFPVDGISRNNFTVVLNNRKDKTGDTIEVVVFAQPGSYIGLSALDKDLFGIDADNQLSYAHVQQKMISFDDILPLNNASLSFSWYSRYGILDRFFYFPSPTLGIDTNRTFEHAGLVVFTDANLVLRPETCNRTRGLLSCMDGGCYHFSKKCDGRSDCRDGSDEGLCHDNDQYNFAHFRMTRTNRLQRLYDNSWLWKDVFIGPLGYHIFKVPVPNAPVNWIISAFGMSKSHGFGIQRSKLKYSSVRPFYMNVEMPSTCLLGEQIGIRISIFNYLPYEIEVVVILARSPDYKFVHVESLGRVQSYNPRTSFGQHQHLIMIYPSRTKVVYMPIVATRIGDINVTVMAKTQVAKDIVTKTIHVEPDGIPQMIHTSVVLDLSQGAYLIKYLETNVTESPIIPYRKERRYVFGSNRAKVTVVGDVIGPSFPTIPMNATSMLRKPFDASEPSMFSFAVNVYTLLYLRYTGQRKPDIEKEVFRYLNIDYQRQLSYQNSDGSFRAFRWHQTPSVWMTAFSARILHLSTFQEWENFLYIDPKVIQNAIVWLLKQQQVDGSFVEYPMQSPLNRRTNMTSSISLTAHVLITLAEVRDLSGEVDSKATSARTSAQRFLERALHMVKDYEDPYELAVVTYALTLVESVEAVEGFNHLYLRMREVSGMRYWGKEPVAPIRTQVESNRPFILPRLPNRYDSSNVATTAYGLLIHIKRQAFIQKEIVEWLNFQRLYDSGWSTTEDTIVALQALIDYSNKDRLRDVTDITITIEAPTSHNFSSMIHISEDNISRMQSIDIPNAFGAVTIKAQGSGVAIVQLNVEYCVDWPQFQIQPPIRSFDLDVSATFTGRNSSHITFKSCQRWILTQESLTSGMAVLEVTVPTGYFIQQQDLDRMVRANIQNKLKEARYFERKVVFYFNSLDTSFTCVSFTVQRWYPVANLTRYIPIRVYDYYAPERFNETMFSTQNLYYLSVCHVCGSYQCPYCPIFSSSPYRSLPNQIILFISIMMAIITMFYSSSLDIVIIRSKTSPL</sequence>
<dbReference type="Gene3D" id="2.60.40.1930">
    <property type="match status" value="3"/>
</dbReference>
<dbReference type="Pfam" id="PF07677">
    <property type="entry name" value="A2M_recep"/>
    <property type="match status" value="1"/>
</dbReference>
<reference evidence="3" key="1">
    <citation type="submission" date="2025-08" db="UniProtKB">
        <authorList>
            <consortium name="RefSeq"/>
        </authorList>
    </citation>
    <scope>IDENTIFICATION</scope>
    <source>
        <strain evidence="3">Airmid</strain>
    </source>
</reference>
<dbReference type="Pfam" id="PF00207">
    <property type="entry name" value="A2M"/>
    <property type="match status" value="1"/>
</dbReference>
<dbReference type="GO" id="GO:0005615">
    <property type="term" value="C:extracellular space"/>
    <property type="evidence" value="ECO:0007669"/>
    <property type="project" value="InterPro"/>
</dbReference>
<dbReference type="InterPro" id="IPR013783">
    <property type="entry name" value="Ig-like_fold"/>
</dbReference>
<dbReference type="SMART" id="SM01360">
    <property type="entry name" value="A2M"/>
    <property type="match status" value="1"/>
</dbReference>
<dbReference type="InterPro" id="IPR002890">
    <property type="entry name" value="MG2"/>
</dbReference>
<proteinExistence type="predicted"/>
<dbReference type="CTD" id="109732"/>
<dbReference type="InterPro" id="IPR001599">
    <property type="entry name" value="Macroglobln_a2"/>
</dbReference>
<dbReference type="Pfam" id="PF01835">
    <property type="entry name" value="MG2"/>
    <property type="match status" value="1"/>
</dbReference>
<keyword evidence="2" id="KW-1185">Reference proteome</keyword>
<dbReference type="Gene3D" id="2.60.40.1940">
    <property type="match status" value="1"/>
</dbReference>
<evidence type="ECO:0000256" key="1">
    <source>
        <dbReference type="PROSITE-ProRule" id="PRU00124"/>
    </source>
</evidence>
<dbReference type="RefSeq" id="XP_027198905.1">
    <property type="nucleotide sequence ID" value="XM_027343104.1"/>
</dbReference>
<dbReference type="KEGG" id="dpte:113793125"/>
<dbReference type="InParanoid" id="A0A6P6Y0W1"/>
<dbReference type="InterPro" id="IPR008930">
    <property type="entry name" value="Terpenoid_cyclase/PrenylTrfase"/>
</dbReference>
<dbReference type="InterPro" id="IPR036055">
    <property type="entry name" value="LDL_receptor-like_sf"/>
</dbReference>
<dbReference type="InterPro" id="IPR002172">
    <property type="entry name" value="LDrepeatLR_classA_rpt"/>
</dbReference>
<dbReference type="Gene3D" id="2.60.40.10">
    <property type="entry name" value="Immunoglobulins"/>
    <property type="match status" value="2"/>
</dbReference>
<comment type="caution">
    <text evidence="1">Lacks conserved residue(s) required for the propagation of feature annotation.</text>
</comment>
<dbReference type="Pfam" id="PF07703">
    <property type="entry name" value="A2M_BRD"/>
    <property type="match status" value="1"/>
</dbReference>
<organism evidence="2 3">
    <name type="scientific">Dermatophagoides pteronyssinus</name>
    <name type="common">European house dust mite</name>
    <dbReference type="NCBI Taxonomy" id="6956"/>
    <lineage>
        <taxon>Eukaryota</taxon>
        <taxon>Metazoa</taxon>
        <taxon>Ecdysozoa</taxon>
        <taxon>Arthropoda</taxon>
        <taxon>Chelicerata</taxon>
        <taxon>Arachnida</taxon>
        <taxon>Acari</taxon>
        <taxon>Acariformes</taxon>
        <taxon>Sarcoptiformes</taxon>
        <taxon>Astigmata</taxon>
        <taxon>Psoroptidia</taxon>
        <taxon>Analgoidea</taxon>
        <taxon>Pyroglyphidae</taxon>
        <taxon>Dermatophagoidinae</taxon>
        <taxon>Dermatophagoides</taxon>
    </lineage>
</organism>
<evidence type="ECO:0000313" key="3">
    <source>
        <dbReference type="RefSeq" id="XP_027198905.1"/>
    </source>
</evidence>
<dbReference type="SMART" id="SM01359">
    <property type="entry name" value="A2M_N_2"/>
    <property type="match status" value="1"/>
</dbReference>
<dbReference type="SMART" id="SM01361">
    <property type="entry name" value="A2M_recep"/>
    <property type="match status" value="1"/>
</dbReference>
<evidence type="ECO:0000313" key="2">
    <source>
        <dbReference type="Proteomes" id="UP000515146"/>
    </source>
</evidence>
<dbReference type="Gene3D" id="6.20.50.160">
    <property type="match status" value="1"/>
</dbReference>
<name>A0A6P6Y0W1_DERPT</name>